<feature type="region of interest" description="Disordered" evidence="1">
    <location>
        <begin position="63"/>
        <end position="95"/>
    </location>
</feature>
<sequence>MCRNITTLRGLEPAATPDEIEAAARQYVRKVSGVQSLSDATREPFEAAVAEITAVTRRLLSELPARRQPPTTVPPLRRPEVQARIAAKAAKSQAS</sequence>
<evidence type="ECO:0008006" key="4">
    <source>
        <dbReference type="Google" id="ProtNLM"/>
    </source>
</evidence>
<evidence type="ECO:0000313" key="3">
    <source>
        <dbReference type="Proteomes" id="UP000215223"/>
    </source>
</evidence>
<evidence type="ECO:0000256" key="1">
    <source>
        <dbReference type="SAM" id="MobiDB-lite"/>
    </source>
</evidence>
<dbReference type="Pfam" id="PF10041">
    <property type="entry name" value="DUF2277"/>
    <property type="match status" value="1"/>
</dbReference>
<evidence type="ECO:0000313" key="2">
    <source>
        <dbReference type="EMBL" id="OXM58933.1"/>
    </source>
</evidence>
<accession>A0A229SJ86</accession>
<feature type="compositionally biased region" description="Low complexity" evidence="1">
    <location>
        <begin position="82"/>
        <end position="95"/>
    </location>
</feature>
<dbReference type="AlphaFoldDB" id="A0A229SJ86"/>
<reference evidence="2 3" key="1">
    <citation type="submission" date="2017-07" db="EMBL/GenBank/DDBJ databases">
        <title>Amycolatopsis thailandensis Genome sequencing and assembly.</title>
        <authorList>
            <person name="Kaur N."/>
            <person name="Mayilraj S."/>
        </authorList>
    </citation>
    <scope>NUCLEOTIDE SEQUENCE [LARGE SCALE GENOMIC DNA]</scope>
    <source>
        <strain evidence="2 3">JCM 16380</strain>
    </source>
</reference>
<dbReference type="EMBL" id="NMQT01000002">
    <property type="protein sequence ID" value="OXM58933.1"/>
    <property type="molecule type" value="Genomic_DNA"/>
</dbReference>
<comment type="caution">
    <text evidence="2">The sequence shown here is derived from an EMBL/GenBank/DDBJ whole genome shotgun (WGS) entry which is preliminary data.</text>
</comment>
<dbReference type="RefSeq" id="WP_093931760.1">
    <property type="nucleotide sequence ID" value="NZ_JBHUSO010000222.1"/>
</dbReference>
<protein>
    <recommendedName>
        <fullName evidence="4">DUF2277 domain-containing protein</fullName>
    </recommendedName>
</protein>
<dbReference type="Proteomes" id="UP000215223">
    <property type="component" value="Unassembled WGS sequence"/>
</dbReference>
<keyword evidence="3" id="KW-1185">Reference proteome</keyword>
<name>A0A229SJ86_9PSEU</name>
<dbReference type="InterPro" id="IPR018735">
    <property type="entry name" value="DUF2277"/>
</dbReference>
<organism evidence="2 3">
    <name type="scientific">Amycolatopsis thailandensis</name>
    <dbReference type="NCBI Taxonomy" id="589330"/>
    <lineage>
        <taxon>Bacteria</taxon>
        <taxon>Bacillati</taxon>
        <taxon>Actinomycetota</taxon>
        <taxon>Actinomycetes</taxon>
        <taxon>Pseudonocardiales</taxon>
        <taxon>Pseudonocardiaceae</taxon>
        <taxon>Amycolatopsis</taxon>
    </lineage>
</organism>
<gene>
    <name evidence="2" type="ORF">CFP71_00140</name>
</gene>
<proteinExistence type="predicted"/>
<dbReference type="OrthoDB" id="2720376at2"/>